<accession>A0A2K2D0N5</accession>
<dbReference type="EnsemblPlants" id="PNT67837">
    <property type="protein sequence ID" value="PNT67837"/>
    <property type="gene ID" value="BRADI_3g32706v3"/>
</dbReference>
<reference evidence="2" key="3">
    <citation type="submission" date="2018-08" db="UniProtKB">
        <authorList>
            <consortium name="EnsemblPlants"/>
        </authorList>
    </citation>
    <scope>IDENTIFICATION</scope>
    <source>
        <strain evidence="2">cv. Bd21</strain>
    </source>
</reference>
<dbReference type="OrthoDB" id="658575at2759"/>
<evidence type="ECO:0000313" key="2">
    <source>
        <dbReference type="EnsemblPlants" id="PNT67837"/>
    </source>
</evidence>
<dbReference type="Proteomes" id="UP000008810">
    <property type="component" value="Chromosome 3"/>
</dbReference>
<sequence length="191" mass="21003">MCKCLKIPRKHTAMHRIQSKHHTGANGLHVSVDEFSDSCFAQQVPVVSDRLLIKIISVVNGTTIAKSSKAAALNGICQWPKSILVPMWFSQDEVSKEFHERQCKIVVSMLKIRCLGARSKPRAVLSICHLGIICSGRLWDELSLRLDDCSPTEDDMGIKSDGSNSMLNKSAQSLSEIHLGSVYQDEAGNGV</sequence>
<dbReference type="PANTHER" id="PTHR47270:SF12">
    <property type="entry name" value="OS10G0547000 PROTEIN"/>
    <property type="match status" value="1"/>
</dbReference>
<protein>
    <submittedName>
        <fullName evidence="1 2">Uncharacterized protein</fullName>
    </submittedName>
</protein>
<dbReference type="InParanoid" id="A0A2K2D0N5"/>
<proteinExistence type="predicted"/>
<gene>
    <name evidence="1" type="ORF">BRADI_3g32706v3</name>
</gene>
<dbReference type="EMBL" id="CM000882">
    <property type="protein sequence ID" value="PNT67837.1"/>
    <property type="molecule type" value="Genomic_DNA"/>
</dbReference>
<reference evidence="1" key="2">
    <citation type="submission" date="2017-06" db="EMBL/GenBank/DDBJ databases">
        <title>WGS assembly of Brachypodium distachyon.</title>
        <authorList>
            <consortium name="The International Brachypodium Initiative"/>
            <person name="Lucas S."/>
            <person name="Harmon-Smith M."/>
            <person name="Lail K."/>
            <person name="Tice H."/>
            <person name="Grimwood J."/>
            <person name="Bruce D."/>
            <person name="Barry K."/>
            <person name="Shu S."/>
            <person name="Lindquist E."/>
            <person name="Wang M."/>
            <person name="Pitluck S."/>
            <person name="Vogel J.P."/>
            <person name="Garvin D.F."/>
            <person name="Mockler T.C."/>
            <person name="Schmutz J."/>
            <person name="Rokhsar D."/>
            <person name="Bevan M.W."/>
        </authorList>
    </citation>
    <scope>NUCLEOTIDE SEQUENCE</scope>
    <source>
        <strain evidence="1">Bd21</strain>
    </source>
</reference>
<dbReference type="ExpressionAtlas" id="A0A2K2D0N5">
    <property type="expression patterns" value="baseline"/>
</dbReference>
<name>A0A2K2D0N5_BRADI</name>
<dbReference type="PANTHER" id="PTHR47270">
    <property type="entry name" value="PROTEIN MLP1-LIKE"/>
    <property type="match status" value="1"/>
</dbReference>
<dbReference type="Gramene" id="PNT67837">
    <property type="protein sequence ID" value="PNT67837"/>
    <property type="gene ID" value="BRADI_3g32706v3"/>
</dbReference>
<organism evidence="1">
    <name type="scientific">Brachypodium distachyon</name>
    <name type="common">Purple false brome</name>
    <name type="synonym">Trachynia distachya</name>
    <dbReference type="NCBI Taxonomy" id="15368"/>
    <lineage>
        <taxon>Eukaryota</taxon>
        <taxon>Viridiplantae</taxon>
        <taxon>Streptophyta</taxon>
        <taxon>Embryophyta</taxon>
        <taxon>Tracheophyta</taxon>
        <taxon>Spermatophyta</taxon>
        <taxon>Magnoliopsida</taxon>
        <taxon>Liliopsida</taxon>
        <taxon>Poales</taxon>
        <taxon>Poaceae</taxon>
        <taxon>BOP clade</taxon>
        <taxon>Pooideae</taxon>
        <taxon>Stipodae</taxon>
        <taxon>Brachypodieae</taxon>
        <taxon>Brachypodium</taxon>
    </lineage>
</organism>
<reference evidence="1 2" key="1">
    <citation type="journal article" date="2010" name="Nature">
        <title>Genome sequencing and analysis of the model grass Brachypodium distachyon.</title>
        <authorList>
            <consortium name="International Brachypodium Initiative"/>
        </authorList>
    </citation>
    <scope>NUCLEOTIDE SEQUENCE [LARGE SCALE GENOMIC DNA]</scope>
    <source>
        <strain evidence="1 2">Bd21</strain>
    </source>
</reference>
<dbReference type="AlphaFoldDB" id="A0A2K2D0N5"/>
<keyword evidence="3" id="KW-1185">Reference proteome</keyword>
<evidence type="ECO:0000313" key="3">
    <source>
        <dbReference type="Proteomes" id="UP000008810"/>
    </source>
</evidence>
<evidence type="ECO:0000313" key="1">
    <source>
        <dbReference type="EMBL" id="PNT67837.1"/>
    </source>
</evidence>